<dbReference type="STRING" id="177199.A0A420YMP4"/>
<evidence type="ECO:0000256" key="2">
    <source>
        <dbReference type="ARBA" id="ARBA00022741"/>
    </source>
</evidence>
<proteinExistence type="predicted"/>
<dbReference type="GO" id="GO:0005739">
    <property type="term" value="C:mitochondrion"/>
    <property type="evidence" value="ECO:0007669"/>
    <property type="project" value="TreeGrafter"/>
</dbReference>
<organism evidence="7 8">
    <name type="scientific">Coniochaeta pulveracea</name>
    <dbReference type="NCBI Taxonomy" id="177199"/>
    <lineage>
        <taxon>Eukaryota</taxon>
        <taxon>Fungi</taxon>
        <taxon>Dikarya</taxon>
        <taxon>Ascomycota</taxon>
        <taxon>Pezizomycotina</taxon>
        <taxon>Sordariomycetes</taxon>
        <taxon>Sordariomycetidae</taxon>
        <taxon>Coniochaetales</taxon>
        <taxon>Coniochaetaceae</taxon>
        <taxon>Coniochaeta</taxon>
    </lineage>
</organism>
<evidence type="ECO:0000256" key="3">
    <source>
        <dbReference type="ARBA" id="ARBA00022842"/>
    </source>
</evidence>
<keyword evidence="3" id="KW-0460">Magnesium</keyword>
<feature type="compositionally biased region" description="Basic and acidic residues" evidence="5">
    <location>
        <begin position="242"/>
        <end position="266"/>
    </location>
</feature>
<dbReference type="EMBL" id="QVQW01000002">
    <property type="protein sequence ID" value="RKU49132.1"/>
    <property type="molecule type" value="Genomic_DNA"/>
</dbReference>
<dbReference type="OrthoDB" id="391988at2759"/>
<dbReference type="InterPro" id="IPR006073">
    <property type="entry name" value="GTP-bd"/>
</dbReference>
<reference evidence="7 8" key="1">
    <citation type="submission" date="2018-08" db="EMBL/GenBank/DDBJ databases">
        <title>Draft genome of the lignicolous fungus Coniochaeta pulveracea.</title>
        <authorList>
            <person name="Borstlap C.J."/>
            <person name="De Witt R.N."/>
            <person name="Botha A."/>
            <person name="Volschenk H."/>
        </authorList>
    </citation>
    <scope>NUCLEOTIDE SEQUENCE [LARGE SCALE GENOMIC DNA]</scope>
    <source>
        <strain evidence="7 8">CAB683</strain>
    </source>
</reference>
<sequence length="463" mass="50130">MLRTITIESQMLAMPPSLRCLLFQQTVYNQPASLARRNLSTTSLNLYPRQRAVPSKTSARPSPAAAPAPTPKPFASIAPPSETQPKPKSKPRSFPIIPRDPVSRPQTIVPLSYLPAPSNNPDQTPLPSPPIDSTVLTSTTALLTTPPPRFLYSAPRFLHVPINNRVPEICLLGRSNVGKSTLINALAGIASAGRSHGSTVSSAKKQHGSLKGLAITSAKAGCTRTLNGYAFGLPDGKTQSVKKVEKEGKSGPKTRSERREAQRSTRDTTPAAAMILLDLPGYGQNSQSAWGVEISKYLTRRRQLRGAVLLIDCIAGIKDGDRQVLRLLRDGEIRTSVVLTKADKLGYGMSYTGEERVQQMCASIWEELRKIETKGQGRTDWTEGGERGWEREIWVTGAGDPKKGGGVGVEGARFAIARMAGLVQDERDFDGGRVVVPDQKIVPFENVVWGPVGGREKGVRASF</sequence>
<protein>
    <recommendedName>
        <fullName evidence="6">EngB-type G domain-containing protein</fullName>
    </recommendedName>
</protein>
<dbReference type="PANTHER" id="PTHR46498:SF1">
    <property type="entry name" value="GTP-BINDING PROTEIN 8"/>
    <property type="match status" value="1"/>
</dbReference>
<dbReference type="InterPro" id="IPR030393">
    <property type="entry name" value="G_ENGB_dom"/>
</dbReference>
<feature type="region of interest" description="Disordered" evidence="5">
    <location>
        <begin position="45"/>
        <end position="133"/>
    </location>
</feature>
<dbReference type="GO" id="GO:0046872">
    <property type="term" value="F:metal ion binding"/>
    <property type="evidence" value="ECO:0007669"/>
    <property type="project" value="UniProtKB-KW"/>
</dbReference>
<evidence type="ECO:0000256" key="4">
    <source>
        <dbReference type="ARBA" id="ARBA00023134"/>
    </source>
</evidence>
<evidence type="ECO:0000256" key="1">
    <source>
        <dbReference type="ARBA" id="ARBA00022723"/>
    </source>
</evidence>
<dbReference type="Gene3D" id="3.40.50.300">
    <property type="entry name" value="P-loop containing nucleotide triphosphate hydrolases"/>
    <property type="match status" value="1"/>
</dbReference>
<evidence type="ECO:0000256" key="5">
    <source>
        <dbReference type="SAM" id="MobiDB-lite"/>
    </source>
</evidence>
<feature type="compositionally biased region" description="Low complexity" evidence="5">
    <location>
        <begin position="54"/>
        <end position="63"/>
    </location>
</feature>
<dbReference type="GO" id="GO:0005525">
    <property type="term" value="F:GTP binding"/>
    <property type="evidence" value="ECO:0007669"/>
    <property type="project" value="UniProtKB-KW"/>
</dbReference>
<feature type="region of interest" description="Disordered" evidence="5">
    <location>
        <begin position="240"/>
        <end position="269"/>
    </location>
</feature>
<accession>A0A420YMP4</accession>
<dbReference type="PANTHER" id="PTHR46498">
    <property type="entry name" value="GTP-BINDING PROTEIN 8"/>
    <property type="match status" value="1"/>
</dbReference>
<dbReference type="InterPro" id="IPR027417">
    <property type="entry name" value="P-loop_NTPase"/>
</dbReference>
<evidence type="ECO:0000313" key="7">
    <source>
        <dbReference type="EMBL" id="RKU49132.1"/>
    </source>
</evidence>
<name>A0A420YMP4_9PEZI</name>
<dbReference type="PROSITE" id="PS51706">
    <property type="entry name" value="G_ENGB"/>
    <property type="match status" value="1"/>
</dbReference>
<dbReference type="Proteomes" id="UP000275385">
    <property type="component" value="Unassembled WGS sequence"/>
</dbReference>
<keyword evidence="4" id="KW-0342">GTP-binding</keyword>
<keyword evidence="2" id="KW-0547">Nucleotide-binding</keyword>
<dbReference type="AlphaFoldDB" id="A0A420YMP4"/>
<keyword evidence="8" id="KW-1185">Reference proteome</keyword>
<dbReference type="Pfam" id="PF01926">
    <property type="entry name" value="MMR_HSR1"/>
    <property type="match status" value="1"/>
</dbReference>
<evidence type="ECO:0000259" key="6">
    <source>
        <dbReference type="PROSITE" id="PS51706"/>
    </source>
</evidence>
<evidence type="ECO:0000313" key="8">
    <source>
        <dbReference type="Proteomes" id="UP000275385"/>
    </source>
</evidence>
<dbReference type="SUPFAM" id="SSF52540">
    <property type="entry name" value="P-loop containing nucleoside triphosphate hydrolases"/>
    <property type="match status" value="1"/>
</dbReference>
<keyword evidence="1" id="KW-0479">Metal-binding</keyword>
<comment type="caution">
    <text evidence="7">The sequence shown here is derived from an EMBL/GenBank/DDBJ whole genome shotgun (WGS) entry which is preliminary data.</text>
</comment>
<gene>
    <name evidence="7" type="ORF">DL546_007861</name>
</gene>
<dbReference type="InterPro" id="IPR052279">
    <property type="entry name" value="EngB_GTPase"/>
</dbReference>
<feature type="domain" description="EngB-type G" evidence="6">
    <location>
        <begin position="165"/>
        <end position="422"/>
    </location>
</feature>